<evidence type="ECO:0000256" key="3">
    <source>
        <dbReference type="ARBA" id="ARBA00022525"/>
    </source>
</evidence>
<proteinExistence type="inferred from homology"/>
<evidence type="ECO:0000256" key="1">
    <source>
        <dbReference type="ARBA" id="ARBA00004613"/>
    </source>
</evidence>
<dbReference type="PANTHER" id="PTHR18821:SF2">
    <property type="entry name" value="DICKKOPF-RELATED PROTEIN 3-LIKE"/>
    <property type="match status" value="1"/>
</dbReference>
<keyword evidence="5" id="KW-1015">Disulfide bond</keyword>
<reference evidence="8 9" key="1">
    <citation type="journal article" date="2019" name="Sci. Rep.">
        <title>Orb-weaving spider Araneus ventricosus genome elucidates the spidroin gene catalogue.</title>
        <authorList>
            <person name="Kono N."/>
            <person name="Nakamura H."/>
            <person name="Ohtoshi R."/>
            <person name="Moran D.A.P."/>
            <person name="Shinohara A."/>
            <person name="Yoshida Y."/>
            <person name="Fujiwara M."/>
            <person name="Mori M."/>
            <person name="Tomita M."/>
            <person name="Arakawa K."/>
        </authorList>
    </citation>
    <scope>NUCLEOTIDE SEQUENCE [LARGE SCALE GENOMIC DNA]</scope>
</reference>
<evidence type="ECO:0000256" key="4">
    <source>
        <dbReference type="ARBA" id="ARBA00022656"/>
    </source>
</evidence>
<gene>
    <name evidence="8" type="ORF">AVEN_261270_1</name>
</gene>
<dbReference type="AlphaFoldDB" id="A0A4Y2GL33"/>
<dbReference type="GO" id="GO:0005576">
    <property type="term" value="C:extracellular region"/>
    <property type="evidence" value="ECO:0007669"/>
    <property type="project" value="UniProtKB-SubCell"/>
</dbReference>
<comment type="subcellular location">
    <subcellularLocation>
        <location evidence="1">Secreted</location>
    </subcellularLocation>
</comment>
<feature type="domain" description="Prokineticin" evidence="7">
    <location>
        <begin position="7"/>
        <end position="82"/>
    </location>
</feature>
<evidence type="ECO:0000256" key="6">
    <source>
        <dbReference type="SAM" id="SignalP"/>
    </source>
</evidence>
<dbReference type="Pfam" id="PF06607">
    <property type="entry name" value="Prokineticin"/>
    <property type="match status" value="1"/>
</dbReference>
<dbReference type="OrthoDB" id="6406546at2759"/>
<protein>
    <recommendedName>
        <fullName evidence="7">Prokineticin domain-containing protein</fullName>
    </recommendedName>
</protein>
<name>A0A4Y2GL33_ARAVE</name>
<accession>A0A4Y2GL33</accession>
<dbReference type="Proteomes" id="UP000499080">
    <property type="component" value="Unassembled WGS sequence"/>
</dbReference>
<keyword evidence="9" id="KW-1185">Reference proteome</keyword>
<evidence type="ECO:0000256" key="5">
    <source>
        <dbReference type="ARBA" id="ARBA00023157"/>
    </source>
</evidence>
<keyword evidence="4" id="KW-0800">Toxin</keyword>
<comment type="caution">
    <text evidence="8">The sequence shown here is derived from an EMBL/GenBank/DDBJ whole genome shotgun (WGS) entry which is preliminary data.</text>
</comment>
<keyword evidence="6" id="KW-0732">Signal</keyword>
<evidence type="ECO:0000313" key="9">
    <source>
        <dbReference type="Proteomes" id="UP000499080"/>
    </source>
</evidence>
<dbReference type="PANTHER" id="PTHR18821">
    <property type="entry name" value="PROKINETICIN"/>
    <property type="match status" value="1"/>
</dbReference>
<keyword evidence="3" id="KW-0964">Secreted</keyword>
<dbReference type="InterPro" id="IPR009523">
    <property type="entry name" value="Prokineticin"/>
</dbReference>
<dbReference type="Gene3D" id="2.10.80.10">
    <property type="entry name" value="Lipase, subunit A"/>
    <property type="match status" value="1"/>
</dbReference>
<dbReference type="InterPro" id="IPR023569">
    <property type="entry name" value="Prokineticin_domain"/>
</dbReference>
<dbReference type="GO" id="GO:0090729">
    <property type="term" value="F:toxin activity"/>
    <property type="evidence" value="ECO:0007669"/>
    <property type="project" value="UniProtKB-KW"/>
</dbReference>
<feature type="chain" id="PRO_5021446709" description="Prokineticin domain-containing protein" evidence="6">
    <location>
        <begin position="19"/>
        <end position="104"/>
    </location>
</feature>
<evidence type="ECO:0000259" key="7">
    <source>
        <dbReference type="Pfam" id="PF06607"/>
    </source>
</evidence>
<sequence length="104" mass="11579">MMSYVYLVLLLAISYANADGMRSCITDDNCEEGECCISMAFFRGFCSDLGSEGDHCIMEPAKTKYGNKNIFGCPCKEGLKCIPEIITEEEGRTVMKNFSCKKTE</sequence>
<organism evidence="8 9">
    <name type="scientific">Araneus ventricosus</name>
    <name type="common">Orbweaver spider</name>
    <name type="synonym">Epeira ventricosa</name>
    <dbReference type="NCBI Taxonomy" id="182803"/>
    <lineage>
        <taxon>Eukaryota</taxon>
        <taxon>Metazoa</taxon>
        <taxon>Ecdysozoa</taxon>
        <taxon>Arthropoda</taxon>
        <taxon>Chelicerata</taxon>
        <taxon>Arachnida</taxon>
        <taxon>Araneae</taxon>
        <taxon>Araneomorphae</taxon>
        <taxon>Entelegynae</taxon>
        <taxon>Araneoidea</taxon>
        <taxon>Araneidae</taxon>
        <taxon>Araneus</taxon>
    </lineage>
</organism>
<feature type="signal peptide" evidence="6">
    <location>
        <begin position="1"/>
        <end position="18"/>
    </location>
</feature>
<evidence type="ECO:0000313" key="8">
    <source>
        <dbReference type="EMBL" id="GBM53496.1"/>
    </source>
</evidence>
<dbReference type="EMBL" id="BGPR01001422">
    <property type="protein sequence ID" value="GBM53496.1"/>
    <property type="molecule type" value="Genomic_DNA"/>
</dbReference>
<evidence type="ECO:0000256" key="2">
    <source>
        <dbReference type="ARBA" id="ARBA00006999"/>
    </source>
</evidence>
<comment type="similarity">
    <text evidence="2">Belongs to the AVIT (prokineticin) family.</text>
</comment>